<organism evidence="2 3">
    <name type="scientific">Sclerotinia trifoliorum</name>
    <dbReference type="NCBI Taxonomy" id="28548"/>
    <lineage>
        <taxon>Eukaryota</taxon>
        <taxon>Fungi</taxon>
        <taxon>Dikarya</taxon>
        <taxon>Ascomycota</taxon>
        <taxon>Pezizomycotina</taxon>
        <taxon>Leotiomycetes</taxon>
        <taxon>Helotiales</taxon>
        <taxon>Sclerotiniaceae</taxon>
        <taxon>Sclerotinia</taxon>
    </lineage>
</organism>
<evidence type="ECO:0000313" key="3">
    <source>
        <dbReference type="Proteomes" id="UP000624404"/>
    </source>
</evidence>
<evidence type="ECO:0000313" key="2">
    <source>
        <dbReference type="EMBL" id="CAD6442796.1"/>
    </source>
</evidence>
<accession>A0A8H2ZND5</accession>
<proteinExistence type="predicted"/>
<protein>
    <submittedName>
        <fullName evidence="2">404a8819-7d25-4783-af72-0b49daed1416</fullName>
    </submittedName>
</protein>
<evidence type="ECO:0000256" key="1">
    <source>
        <dbReference type="SAM" id="SignalP"/>
    </source>
</evidence>
<comment type="caution">
    <text evidence="2">The sequence shown here is derived from an EMBL/GenBank/DDBJ whole genome shotgun (WGS) entry which is preliminary data.</text>
</comment>
<dbReference type="Proteomes" id="UP000624404">
    <property type="component" value="Unassembled WGS sequence"/>
</dbReference>
<name>A0A8H2ZND5_9HELO</name>
<feature type="chain" id="PRO_5034150067" evidence="1">
    <location>
        <begin position="20"/>
        <end position="56"/>
    </location>
</feature>
<gene>
    <name evidence="2" type="ORF">SCLTRI_LOCUS2588</name>
</gene>
<feature type="signal peptide" evidence="1">
    <location>
        <begin position="1"/>
        <end position="19"/>
    </location>
</feature>
<dbReference type="EMBL" id="CAJHIA010000009">
    <property type="protein sequence ID" value="CAD6442796.1"/>
    <property type="molecule type" value="Genomic_DNA"/>
</dbReference>
<keyword evidence="1" id="KW-0732">Signal</keyword>
<dbReference type="AlphaFoldDB" id="A0A8H2ZND5"/>
<sequence>MAMLLRLPCLFSACALITAAPVKIHSQRDLEYVRSPLTQSIEGISSKRDTEYVRNP</sequence>
<dbReference type="OrthoDB" id="3507803at2759"/>
<keyword evidence="3" id="KW-1185">Reference proteome</keyword>
<reference evidence="2" key="1">
    <citation type="submission" date="2020-10" db="EMBL/GenBank/DDBJ databases">
        <authorList>
            <person name="Kusch S."/>
        </authorList>
    </citation>
    <scope>NUCLEOTIDE SEQUENCE</scope>
    <source>
        <strain evidence="2">SwB9</strain>
    </source>
</reference>